<feature type="transmembrane region" description="Helical" evidence="5">
    <location>
        <begin position="251"/>
        <end position="277"/>
    </location>
</feature>
<dbReference type="EMBL" id="PISD01000034">
    <property type="protein sequence ID" value="PKG27910.1"/>
    <property type="molecule type" value="Genomic_DNA"/>
</dbReference>
<evidence type="ECO:0000256" key="2">
    <source>
        <dbReference type="ARBA" id="ARBA00022692"/>
    </source>
</evidence>
<comment type="caution">
    <text evidence="7">The sequence shown here is derived from an EMBL/GenBank/DDBJ whole genome shotgun (WGS) entry which is preliminary data.</text>
</comment>
<feature type="domain" description="ABC transmembrane type-2" evidence="6">
    <location>
        <begin position="138"/>
        <end position="365"/>
    </location>
</feature>
<dbReference type="GO" id="GO:0016020">
    <property type="term" value="C:membrane"/>
    <property type="evidence" value="ECO:0007669"/>
    <property type="project" value="UniProtKB-SubCell"/>
</dbReference>
<feature type="transmembrane region" description="Helical" evidence="5">
    <location>
        <begin position="339"/>
        <end position="362"/>
    </location>
</feature>
<evidence type="ECO:0000256" key="5">
    <source>
        <dbReference type="SAM" id="Phobius"/>
    </source>
</evidence>
<reference evidence="7 8" key="1">
    <citation type="journal article" date="2010" name="Int. J. Syst. Evol. Microbiol.">
        <title>Bacillus horneckiae sp. nov., isolated from a spacecraft-assembly clean room.</title>
        <authorList>
            <person name="Vaishampayan P."/>
            <person name="Probst A."/>
            <person name="Krishnamurthi S."/>
            <person name="Ghosh S."/>
            <person name="Osman S."/>
            <person name="McDowall A."/>
            <person name="Ruckmani A."/>
            <person name="Mayilraj S."/>
            <person name="Venkateswaran K."/>
        </authorList>
    </citation>
    <scope>NUCLEOTIDE SEQUENCE [LARGE SCALE GENOMIC DNA]</scope>
    <source>
        <strain evidence="8">1PO1SC</strain>
    </source>
</reference>
<dbReference type="AlphaFoldDB" id="A0A2N0ZEH4"/>
<dbReference type="InterPro" id="IPR047817">
    <property type="entry name" value="ABC2_TM_bact-type"/>
</dbReference>
<feature type="transmembrane region" description="Helical" evidence="5">
    <location>
        <begin position="284"/>
        <end position="304"/>
    </location>
</feature>
<dbReference type="RefSeq" id="WP_083957314.1">
    <property type="nucleotide sequence ID" value="NZ_JAFDQP010000008.1"/>
</dbReference>
<feature type="transmembrane region" description="Helical" evidence="5">
    <location>
        <begin position="216"/>
        <end position="239"/>
    </location>
</feature>
<keyword evidence="2 5" id="KW-0812">Transmembrane</keyword>
<organism evidence="7 8">
    <name type="scientific">Cytobacillus horneckiae</name>
    <dbReference type="NCBI Taxonomy" id="549687"/>
    <lineage>
        <taxon>Bacteria</taxon>
        <taxon>Bacillati</taxon>
        <taxon>Bacillota</taxon>
        <taxon>Bacilli</taxon>
        <taxon>Bacillales</taxon>
        <taxon>Bacillaceae</taxon>
        <taxon>Cytobacillus</taxon>
    </lineage>
</organism>
<evidence type="ECO:0000313" key="8">
    <source>
        <dbReference type="Proteomes" id="UP000233343"/>
    </source>
</evidence>
<dbReference type="PANTHER" id="PTHR43027">
    <property type="entry name" value="DOXORUBICIN RESISTANCE ABC TRANSPORTER PERMEASE PROTEIN DRRC-RELATED"/>
    <property type="match status" value="1"/>
</dbReference>
<dbReference type="PANTHER" id="PTHR43027:SF1">
    <property type="entry name" value="DOXORUBICIN RESISTANCE ABC TRANSPORTER PERMEASE PROTEIN DRRC-RELATED"/>
    <property type="match status" value="1"/>
</dbReference>
<dbReference type="GO" id="GO:0140359">
    <property type="term" value="F:ABC-type transporter activity"/>
    <property type="evidence" value="ECO:0007669"/>
    <property type="project" value="InterPro"/>
</dbReference>
<evidence type="ECO:0000259" key="6">
    <source>
        <dbReference type="PROSITE" id="PS51012"/>
    </source>
</evidence>
<name>A0A2N0ZEH4_9BACI</name>
<dbReference type="InterPro" id="IPR013525">
    <property type="entry name" value="ABC2_TM"/>
</dbReference>
<dbReference type="InterPro" id="IPR052902">
    <property type="entry name" value="ABC-2_transporter"/>
</dbReference>
<keyword evidence="4 5" id="KW-0472">Membrane</keyword>
<evidence type="ECO:0000256" key="1">
    <source>
        <dbReference type="ARBA" id="ARBA00004141"/>
    </source>
</evidence>
<sequence length="368" mass="40839">MNIFRIFIKEMKSNFRDSQTFIFFLAFPIILMTILGTALTNAFTDGVTIDNEMKILYKNEGNKELAVYFKAFTSEALNHGFQFAEENNADKGITAVKENEVAAFIVLGNEGVDVYGSDINTIESGVIQGLMAGFANQYSLLQQKINPVIAEEIPNDFILTSSLNGKEQPDSMDYYAVSMAVMLSFFSLYASYQLFRGEKTLKTSVRLIAAPITKGEVLIGKMAGSFTMNAFFILVLIFFSKYVFGAEWGEHLWMVLMILFSLILFAICLGIAISFVAKTPEATASISIFFVQIACFLGGVYFPIDTSSGSLFSFFASFSPLTWSNEALREIIFAQNVAAGYPVILINIVIAAACFFIAVWHLHRQEGL</sequence>
<evidence type="ECO:0000256" key="4">
    <source>
        <dbReference type="ARBA" id="ARBA00023136"/>
    </source>
</evidence>
<keyword evidence="8" id="KW-1185">Reference proteome</keyword>
<gene>
    <name evidence="7" type="ORF">CWS20_16100</name>
</gene>
<dbReference type="PROSITE" id="PS51012">
    <property type="entry name" value="ABC_TM2"/>
    <property type="match status" value="1"/>
</dbReference>
<comment type="subcellular location">
    <subcellularLocation>
        <location evidence="1">Membrane</location>
        <topology evidence="1">Multi-pass membrane protein</topology>
    </subcellularLocation>
</comment>
<protein>
    <submittedName>
        <fullName evidence="7">ABC transporter permease</fullName>
    </submittedName>
</protein>
<feature type="transmembrane region" description="Helical" evidence="5">
    <location>
        <begin position="174"/>
        <end position="195"/>
    </location>
</feature>
<proteinExistence type="predicted"/>
<accession>A0A2N0ZEH4</accession>
<keyword evidence="3 5" id="KW-1133">Transmembrane helix</keyword>
<feature type="transmembrane region" description="Helical" evidence="5">
    <location>
        <begin position="21"/>
        <end position="43"/>
    </location>
</feature>
<evidence type="ECO:0000313" key="7">
    <source>
        <dbReference type="EMBL" id="PKG27910.1"/>
    </source>
</evidence>
<evidence type="ECO:0000256" key="3">
    <source>
        <dbReference type="ARBA" id="ARBA00022989"/>
    </source>
</evidence>
<dbReference type="Proteomes" id="UP000233343">
    <property type="component" value="Unassembled WGS sequence"/>
</dbReference>
<dbReference type="Pfam" id="PF12698">
    <property type="entry name" value="ABC2_membrane_3"/>
    <property type="match status" value="1"/>
</dbReference>